<dbReference type="OrthoDB" id="20799at2759"/>
<dbReference type="Gene3D" id="2.10.110.10">
    <property type="entry name" value="Cysteine Rich Protein"/>
    <property type="match status" value="1"/>
</dbReference>
<dbReference type="Pfam" id="PF00307">
    <property type="entry name" value="CH"/>
    <property type="match status" value="1"/>
</dbReference>
<feature type="compositionally biased region" description="Polar residues" evidence="18">
    <location>
        <begin position="1400"/>
        <end position="1414"/>
    </location>
</feature>
<feature type="compositionally biased region" description="Acidic residues" evidence="18">
    <location>
        <begin position="1147"/>
        <end position="1156"/>
    </location>
</feature>
<feature type="region of interest" description="Disordered" evidence="18">
    <location>
        <begin position="916"/>
        <end position="955"/>
    </location>
</feature>
<comment type="cofactor">
    <cofactor evidence="1">
        <name>FAD</name>
        <dbReference type="ChEBI" id="CHEBI:57692"/>
    </cofactor>
</comment>
<feature type="region of interest" description="Disordered" evidence="18">
    <location>
        <begin position="1284"/>
        <end position="1320"/>
    </location>
</feature>
<evidence type="ECO:0000256" key="8">
    <source>
        <dbReference type="ARBA" id="ARBA00022827"/>
    </source>
</evidence>
<keyword evidence="13 16" id="KW-0440">LIM domain</keyword>
<dbReference type="RefSeq" id="XP_055888868.1">
    <property type="nucleotide sequence ID" value="XM_056032893.1"/>
</dbReference>
<evidence type="ECO:0000313" key="27">
    <source>
        <dbReference type="RefSeq" id="XP_055888870.1"/>
    </source>
</evidence>
<dbReference type="PROSITE" id="PS51848">
    <property type="entry name" value="BMERB"/>
    <property type="match status" value="1"/>
</dbReference>
<feature type="compositionally biased region" description="Low complexity" evidence="18">
    <location>
        <begin position="1477"/>
        <end position="1486"/>
    </location>
</feature>
<dbReference type="InterPro" id="IPR001715">
    <property type="entry name" value="CH_dom"/>
</dbReference>
<dbReference type="RefSeq" id="XP_055888866.1">
    <property type="nucleotide sequence ID" value="XM_056032891.1"/>
</dbReference>
<dbReference type="GO" id="GO:0071949">
    <property type="term" value="F:FAD binding"/>
    <property type="evidence" value="ECO:0007669"/>
    <property type="project" value="InterPro"/>
</dbReference>
<dbReference type="InterPro" id="IPR022735">
    <property type="entry name" value="bMERB_dom"/>
</dbReference>
<evidence type="ECO:0000256" key="18">
    <source>
        <dbReference type="SAM" id="MobiDB-lite"/>
    </source>
</evidence>
<dbReference type="RefSeq" id="XP_055888867.1">
    <property type="nucleotide sequence ID" value="XM_056032892.1"/>
</dbReference>
<keyword evidence="5" id="KW-0963">Cytoplasm</keyword>
<evidence type="ECO:0000313" key="23">
    <source>
        <dbReference type="RefSeq" id="XP_055888866.1"/>
    </source>
</evidence>
<evidence type="ECO:0000256" key="13">
    <source>
        <dbReference type="ARBA" id="ARBA00023038"/>
    </source>
</evidence>
<keyword evidence="7 16" id="KW-0479">Metal-binding</keyword>
<feature type="compositionally biased region" description="Basic and acidic residues" evidence="18">
    <location>
        <begin position="1509"/>
        <end position="1523"/>
    </location>
</feature>
<name>A0A9W3ANM7_BIOGL</name>
<feature type="region of interest" description="Disordered" evidence="18">
    <location>
        <begin position="1352"/>
        <end position="1385"/>
    </location>
</feature>
<feature type="compositionally biased region" description="Basic and acidic residues" evidence="18">
    <location>
        <begin position="1415"/>
        <end position="1428"/>
    </location>
</feature>
<dbReference type="SMART" id="SM00132">
    <property type="entry name" value="LIM"/>
    <property type="match status" value="1"/>
</dbReference>
<dbReference type="GO" id="GO:0046872">
    <property type="term" value="F:metal ion binding"/>
    <property type="evidence" value="ECO:0007669"/>
    <property type="project" value="UniProtKB-KW"/>
</dbReference>
<feature type="domain" description="Calponin-homology (CH)" evidence="19">
    <location>
        <begin position="517"/>
        <end position="622"/>
    </location>
</feature>
<dbReference type="GO" id="GO:0120501">
    <property type="term" value="F:F-actin monooxygenase activity"/>
    <property type="evidence" value="ECO:0007669"/>
    <property type="project" value="UniProtKB-EC"/>
</dbReference>
<dbReference type="InterPro" id="IPR001781">
    <property type="entry name" value="Znf_LIM"/>
</dbReference>
<gene>
    <name evidence="23 24 25 26 27" type="primary">LOC106078792</name>
</gene>
<feature type="domain" description="LIM zinc-binding" evidence="20">
    <location>
        <begin position="782"/>
        <end position="846"/>
    </location>
</feature>
<evidence type="ECO:0000256" key="6">
    <source>
        <dbReference type="ARBA" id="ARBA00022630"/>
    </source>
</evidence>
<evidence type="ECO:0000256" key="4">
    <source>
        <dbReference type="ARBA" id="ARBA00012709"/>
    </source>
</evidence>
<feature type="domain" description="BMERB" evidence="21">
    <location>
        <begin position="1773"/>
        <end position="1922"/>
    </location>
</feature>
<dbReference type="GO" id="GO:0005737">
    <property type="term" value="C:cytoplasm"/>
    <property type="evidence" value="ECO:0007669"/>
    <property type="project" value="UniProtKB-SubCell"/>
</dbReference>
<evidence type="ECO:0000256" key="2">
    <source>
        <dbReference type="ARBA" id="ARBA00004496"/>
    </source>
</evidence>
<evidence type="ECO:0000256" key="11">
    <source>
        <dbReference type="ARBA" id="ARBA00023002"/>
    </source>
</evidence>
<protein>
    <recommendedName>
        <fullName evidence="4">F-actin monooxygenase</fullName>
        <ecNumber evidence="4">1.14.13.225</ecNumber>
    </recommendedName>
</protein>
<dbReference type="RefSeq" id="XP_055888870.1">
    <property type="nucleotide sequence ID" value="XM_056032895.1"/>
</dbReference>
<feature type="compositionally biased region" description="Basic residues" evidence="18">
    <location>
        <begin position="1284"/>
        <end position="1306"/>
    </location>
</feature>
<accession>A0A9W3ANM7</accession>
<feature type="region of interest" description="Disordered" evidence="18">
    <location>
        <begin position="1080"/>
        <end position="1258"/>
    </location>
</feature>
<evidence type="ECO:0000259" key="21">
    <source>
        <dbReference type="PROSITE" id="PS51848"/>
    </source>
</evidence>
<dbReference type="FunFam" id="3.50.50.60:FF:000004">
    <property type="entry name" value="protein-methionine sulfoxide oxidase MICAL2 isoform X1"/>
    <property type="match status" value="1"/>
</dbReference>
<dbReference type="SUPFAM" id="SSF57716">
    <property type="entry name" value="Glucocorticoid receptor-like (DNA-binding domain)"/>
    <property type="match status" value="1"/>
</dbReference>
<evidence type="ECO:0000256" key="5">
    <source>
        <dbReference type="ARBA" id="ARBA00022490"/>
    </source>
</evidence>
<dbReference type="OMA" id="KESTRID"/>
<dbReference type="Gene3D" id="3.50.50.60">
    <property type="entry name" value="FAD/NAD(P)-binding domain"/>
    <property type="match status" value="1"/>
</dbReference>
<evidence type="ECO:0000313" key="25">
    <source>
        <dbReference type="RefSeq" id="XP_055888868.1"/>
    </source>
</evidence>
<feature type="region of interest" description="Disordered" evidence="18">
    <location>
        <begin position="1001"/>
        <end position="1048"/>
    </location>
</feature>
<dbReference type="InterPro" id="IPR057494">
    <property type="entry name" value="Rossman_Mical"/>
</dbReference>
<feature type="region of interest" description="Disordered" evidence="18">
    <location>
        <begin position="1591"/>
        <end position="1677"/>
    </location>
</feature>
<evidence type="ECO:0000259" key="20">
    <source>
        <dbReference type="PROSITE" id="PS50023"/>
    </source>
</evidence>
<proteinExistence type="inferred from homology"/>
<evidence type="ECO:0000256" key="9">
    <source>
        <dbReference type="ARBA" id="ARBA00022833"/>
    </source>
</evidence>
<feature type="compositionally biased region" description="Basic residues" evidence="18">
    <location>
        <begin position="1195"/>
        <end position="1210"/>
    </location>
</feature>
<dbReference type="GeneID" id="106078792"/>
<keyword evidence="12" id="KW-0503">Monooxygenase</keyword>
<reference evidence="23 24" key="1">
    <citation type="submission" date="2025-04" db="UniProtKB">
        <authorList>
            <consortium name="RefSeq"/>
        </authorList>
    </citation>
    <scope>IDENTIFICATION</scope>
</reference>
<dbReference type="GO" id="GO:0003779">
    <property type="term" value="F:actin binding"/>
    <property type="evidence" value="ECO:0007669"/>
    <property type="project" value="UniProtKB-KW"/>
</dbReference>
<dbReference type="RefSeq" id="XP_055888869.1">
    <property type="nucleotide sequence ID" value="XM_056032894.1"/>
</dbReference>
<feature type="compositionally biased region" description="Polar residues" evidence="18">
    <location>
        <begin position="1632"/>
        <end position="1652"/>
    </location>
</feature>
<feature type="coiled-coil region" evidence="17">
    <location>
        <begin position="1772"/>
        <end position="1803"/>
    </location>
</feature>
<dbReference type="PROSITE" id="PS50023">
    <property type="entry name" value="LIM_DOMAIN_2"/>
    <property type="match status" value="1"/>
</dbReference>
<feature type="region of interest" description="Disordered" evidence="18">
    <location>
        <begin position="666"/>
        <end position="695"/>
    </location>
</feature>
<dbReference type="InterPro" id="IPR036188">
    <property type="entry name" value="FAD/NAD-bd_sf"/>
</dbReference>
<dbReference type="InterPro" id="IPR002938">
    <property type="entry name" value="FAD-bd"/>
</dbReference>
<dbReference type="Gene3D" id="1.10.418.10">
    <property type="entry name" value="Calponin-like domain"/>
    <property type="match status" value="1"/>
</dbReference>
<evidence type="ECO:0000313" key="26">
    <source>
        <dbReference type="RefSeq" id="XP_055888869.1"/>
    </source>
</evidence>
<dbReference type="PANTHER" id="PTHR23167:SF54">
    <property type="entry name" value="[F-ACTIN]-MONOOXYGENASE MICAL"/>
    <property type="match status" value="1"/>
</dbReference>
<dbReference type="InterPro" id="IPR050540">
    <property type="entry name" value="F-actin_Monoox_Mical"/>
</dbReference>
<feature type="compositionally biased region" description="Basic and acidic residues" evidence="18">
    <location>
        <begin position="1459"/>
        <end position="1476"/>
    </location>
</feature>
<dbReference type="SUPFAM" id="SSF47576">
    <property type="entry name" value="Calponin-homology domain, CH-domain"/>
    <property type="match status" value="1"/>
</dbReference>
<evidence type="ECO:0000256" key="15">
    <source>
        <dbReference type="ARBA" id="ARBA00049522"/>
    </source>
</evidence>
<sequence>MTGTANEELGTSCEQIFDQFISAVTCKSILTSFNQLLDVTELRHADHRHFYATLKTKLKGSWKAQNLWAKLDKRASHRDYKKQQACANMKVLVIGSGPCGLRTAIECALLGAKTVLVEKRDRFSRNNVLHLWPFLITDLRNLGAKKFFGKFCAGAIDHISIRQLQCILLKVALLLGVEVHVNVTFQHLVEPPIDQSTGWHCQVLPDNHPVSEYEFNVLIAADGKRNTLPGFRRKEFRGKLAIAVTANFINRNTQAEARVEEISGVAFIFNQKFFLDLKEKTRIDLENIVYYKDDTHYFVMTAKKASLLEKGVLKEDFADTVALLDRSNVNQDALMAFAREAADFSTNYQLPSLEYAVNHYGQADVAMFDFTSMFAAENASRFVYKNGHHLLMGLVGDTLLEPFWPTGSGCARGFLGAFDAAWMIRSWALGCSPLKVLAERESIFTVLSQTTPSYLHKNHNAYSIDPNTRYPNLNVRAIKPNQVKHLYEGGVFDEKELEEEDISAVAAANKVPNADLTIDSYTLLRWCQRVLNTGKYRDVHIVDFTSSWRSGLALCALIHSFRPKLIQNTLLMECEVAANNHLAFTTAEKELGITPVMTGEDMAKHEAPDKLTMISYLSQFYELFKNEPLPSTIPLPAKAKRKSLPMETLVPKPSQSPKRHLSILQKLKSRSKKRKEQEETSDELTFGSKKKKDRQEKIDVELTQYNKLPMSEIANRLQLNRKADDVRLKVNKNEERSGAVSVTAMADLLVSKFKSIEGNQPPELIRKLKGQPTLLAAKPESEFCSFCHKRVYLMERMSAEGEFFHRNCFKCDHCGVSLRLNHYSCDRDSKPVKFYCFRHTLPELRIKSQRKSLEEKTSKKLPELITSSALSVDILNAFNDNITDSSELSPHLLAKDVTENKNMQERVEFEISFDGCEEESEEEQFEHNLRASLSNPLSDGDDDSDSDSYSDLDSDDELWESALDSLKSPTLSSDLQRSWEAYQSESILHTENQSLEFVSFTNDNDKENNESSTEVEQDSDSEESSEDKKQEDTYDSSKEEVSQKTLLSPVSKISLSKANFFSEPPTVVSLDPWSMFGMVTKEPAHKEEEEKTKGSESVPAPDIQESLSDADSLDELNGDVYLDNMPEEAVESHSDTLGQGKAWQSESENDGDDENVTDDKNQNKVSKHLAHEQLAGSDSAEDLQFVEGRLSPSARKAKKFRMKRQTKQPKKLIYSASTDSEHGRNETSDSSSPDVALEQTHNVDEKQTDNTGDITLDMVPKLSDTSDIDDLIITNIDDRFVTSRQKKTKANLQPRTKKKIVKKKSKNVNPLKNKEESLTPTSQITESKIELDKMKFADVTKSSVLALVESFSDSDTSPIDKTGGVSECNPPSPKENTSTLKPLLDNHNDSSFSDIFFSPVTTFDESPFTPSVATDTKKMDCSDQKSMQKSDSSSSYPKTETEHSDKNSKSHSYSSPLDSDSHNKTDSDVSDQKTDSHSSVSQSISSEGFLGIKSKSKAPELTAVQVTPKSDKSHANKANHDTVSDPSLIKKSLPPLQNANSPGKTKVTVDKSRLHLGSSSDLAESDLEHGNKRKISADGIFIKTTADDIPFADDDSESEEQFYTPQPLNKVSFSAPASDVADRQKTKVPVDSSFNDTHHQNVSSKNTHQNRVFPSHSPLAGCSEKTAHAKTKGKPAIENKLTHAAVIDAPKKETKKELAICSLFHSEASRRKEPGSSHPRRPLPVTYKANCDELSDELSDESHVSFKPMQKKTEDLDARVARRLSKMHAKQHKRAEQRRLRMAQEIQRQLEEVEVRQRELEERGIAVEKMLRGDGSDDDEDMDDAQLMSEWFSLVHEKNALLRYESELNVRAKELELEDRQARLESDYRERSKKSEKTESDIAAEGELLNELVEVVEQRNTLVAMLEEDRLREQKEDYDLKKIMAQKGYLLSPLSCDVRRDHEKEILHI</sequence>
<keyword evidence="6" id="KW-0285">Flavoprotein</keyword>
<organism evidence="22 23">
    <name type="scientific">Biomphalaria glabrata</name>
    <name type="common">Bloodfluke planorb</name>
    <name type="synonym">Freshwater snail</name>
    <dbReference type="NCBI Taxonomy" id="6526"/>
    <lineage>
        <taxon>Eukaryota</taxon>
        <taxon>Metazoa</taxon>
        <taxon>Spiralia</taxon>
        <taxon>Lophotrochozoa</taxon>
        <taxon>Mollusca</taxon>
        <taxon>Gastropoda</taxon>
        <taxon>Heterobranchia</taxon>
        <taxon>Euthyneura</taxon>
        <taxon>Panpulmonata</taxon>
        <taxon>Hygrophila</taxon>
        <taxon>Lymnaeoidea</taxon>
        <taxon>Planorbidae</taxon>
        <taxon>Biomphalaria</taxon>
    </lineage>
</organism>
<feature type="compositionally biased region" description="Acidic residues" evidence="18">
    <location>
        <begin position="939"/>
        <end position="955"/>
    </location>
</feature>
<evidence type="ECO:0000256" key="12">
    <source>
        <dbReference type="ARBA" id="ARBA00023033"/>
    </source>
</evidence>
<dbReference type="CDD" id="cd22198">
    <property type="entry name" value="CH_MICAL_EHBP-like"/>
    <property type="match status" value="1"/>
</dbReference>
<feature type="compositionally biased region" description="Basic and acidic residues" evidence="18">
    <location>
        <begin position="1439"/>
        <end position="1448"/>
    </location>
</feature>
<comment type="subcellular location">
    <subcellularLocation>
        <location evidence="2">Cytoplasm</location>
    </subcellularLocation>
</comment>
<keyword evidence="22" id="KW-1185">Reference proteome</keyword>
<evidence type="ECO:0000256" key="16">
    <source>
        <dbReference type="PROSITE-ProRule" id="PRU00125"/>
    </source>
</evidence>
<feature type="compositionally biased region" description="Acidic residues" evidence="18">
    <location>
        <begin position="1013"/>
        <end position="1025"/>
    </location>
</feature>
<feature type="compositionally biased region" description="Basic and acidic residues" evidence="18">
    <location>
        <begin position="1082"/>
        <end position="1094"/>
    </location>
</feature>
<evidence type="ECO:0000313" key="22">
    <source>
        <dbReference type="Proteomes" id="UP001165740"/>
    </source>
</evidence>
<comment type="catalytic activity">
    <reaction evidence="15">
        <text>L-methionyl-[F-actin] + NADPH + O2 + H(+) = L-methionyl-(R)-S-oxide-[F-actin] + NADP(+) + H2O</text>
        <dbReference type="Rhea" id="RHEA:51308"/>
        <dbReference type="Rhea" id="RHEA-COMP:12953"/>
        <dbReference type="Rhea" id="RHEA-COMP:12956"/>
        <dbReference type="ChEBI" id="CHEBI:15377"/>
        <dbReference type="ChEBI" id="CHEBI:15378"/>
        <dbReference type="ChEBI" id="CHEBI:15379"/>
        <dbReference type="ChEBI" id="CHEBI:16044"/>
        <dbReference type="ChEBI" id="CHEBI:45764"/>
        <dbReference type="ChEBI" id="CHEBI:57783"/>
        <dbReference type="ChEBI" id="CHEBI:58349"/>
        <dbReference type="EC" id="1.14.13.225"/>
    </reaction>
</comment>
<evidence type="ECO:0000256" key="17">
    <source>
        <dbReference type="SAM" id="Coils"/>
    </source>
</evidence>
<feature type="compositionally biased region" description="Polar residues" evidence="18">
    <location>
        <begin position="1601"/>
        <end position="1612"/>
    </location>
</feature>
<evidence type="ECO:0000256" key="14">
    <source>
        <dbReference type="ARBA" id="ARBA00023203"/>
    </source>
</evidence>
<dbReference type="PROSITE" id="PS50021">
    <property type="entry name" value="CH"/>
    <property type="match status" value="1"/>
</dbReference>
<keyword evidence="10" id="KW-0521">NADP</keyword>
<comment type="similarity">
    <text evidence="3">Belongs to the Mical family.</text>
</comment>
<dbReference type="PROSITE" id="PS00478">
    <property type="entry name" value="LIM_DOMAIN_1"/>
    <property type="match status" value="1"/>
</dbReference>
<keyword evidence="11" id="KW-0560">Oxidoreductase</keyword>
<keyword evidence="9 16" id="KW-0862">Zinc</keyword>
<dbReference type="Proteomes" id="UP001165740">
    <property type="component" value="Chromosome 6"/>
</dbReference>
<dbReference type="InterPro" id="IPR036872">
    <property type="entry name" value="CH_dom_sf"/>
</dbReference>
<evidence type="ECO:0000256" key="10">
    <source>
        <dbReference type="ARBA" id="ARBA00022857"/>
    </source>
</evidence>
<dbReference type="Pfam" id="PF01494">
    <property type="entry name" value="FAD_binding_3"/>
    <property type="match status" value="1"/>
</dbReference>
<dbReference type="Pfam" id="PF12130">
    <property type="entry name" value="bMERB_dom"/>
    <property type="match status" value="1"/>
</dbReference>
<evidence type="ECO:0000259" key="19">
    <source>
        <dbReference type="PROSITE" id="PS50021"/>
    </source>
</evidence>
<dbReference type="Pfam" id="PF25413">
    <property type="entry name" value="Rossman_Mical"/>
    <property type="match status" value="1"/>
</dbReference>
<dbReference type="SMART" id="SM00033">
    <property type="entry name" value="CH"/>
    <property type="match status" value="1"/>
</dbReference>
<evidence type="ECO:0000256" key="1">
    <source>
        <dbReference type="ARBA" id="ARBA00001974"/>
    </source>
</evidence>
<feature type="compositionally biased region" description="Acidic residues" evidence="18">
    <location>
        <begin position="1591"/>
        <end position="1600"/>
    </location>
</feature>
<evidence type="ECO:0000256" key="3">
    <source>
        <dbReference type="ARBA" id="ARBA00008223"/>
    </source>
</evidence>
<feature type="region of interest" description="Disordered" evidence="18">
    <location>
        <begin position="1705"/>
        <end position="1725"/>
    </location>
</feature>
<evidence type="ECO:0000313" key="24">
    <source>
        <dbReference type="RefSeq" id="XP_055888867.1"/>
    </source>
</evidence>
<keyword evidence="17" id="KW-0175">Coiled coil</keyword>
<feature type="compositionally biased region" description="Basic and acidic residues" evidence="18">
    <location>
        <begin position="1026"/>
        <end position="1042"/>
    </location>
</feature>
<feature type="region of interest" description="Disordered" evidence="18">
    <location>
        <begin position="1400"/>
        <end position="1573"/>
    </location>
</feature>
<keyword evidence="14" id="KW-0009">Actin-binding</keyword>
<dbReference type="EC" id="1.14.13.225" evidence="4"/>
<dbReference type="SUPFAM" id="SSF51905">
    <property type="entry name" value="FAD/NAD(P)-binding domain"/>
    <property type="match status" value="1"/>
</dbReference>
<dbReference type="PANTHER" id="PTHR23167">
    <property type="entry name" value="CALPONIN HOMOLOGY DOMAIN-CONTAINING PROTEIN DDB_G0272472-RELATED"/>
    <property type="match status" value="1"/>
</dbReference>
<evidence type="ECO:0000256" key="7">
    <source>
        <dbReference type="ARBA" id="ARBA00022723"/>
    </source>
</evidence>
<dbReference type="SMART" id="SM01203">
    <property type="entry name" value="DUF3585"/>
    <property type="match status" value="1"/>
</dbReference>
<keyword evidence="8" id="KW-0274">FAD</keyword>